<evidence type="ECO:0000313" key="1">
    <source>
        <dbReference type="EMBL" id="ASM76390.1"/>
    </source>
</evidence>
<gene>
    <name evidence="1" type="ORF">VITFI_CDS0611</name>
</gene>
<evidence type="ECO:0008006" key="3">
    <source>
        <dbReference type="Google" id="ProtNLM"/>
    </source>
</evidence>
<evidence type="ECO:0000313" key="2">
    <source>
        <dbReference type="Proteomes" id="UP000199729"/>
    </source>
</evidence>
<protein>
    <recommendedName>
        <fullName evidence="3">Mu-like prophage FluMu protein gp28</fullName>
    </recommendedName>
</protein>
<proteinExistence type="predicted"/>
<dbReference type="Gene3D" id="3.30.420.240">
    <property type="match status" value="1"/>
</dbReference>
<keyword evidence="2" id="KW-1185">Reference proteome</keyword>
<dbReference type="InterPro" id="IPR012036">
    <property type="entry name" value="Phage_Mu_Gp28"/>
</dbReference>
<dbReference type="AlphaFoldDB" id="A0A221KC16"/>
<dbReference type="EMBL" id="CP022423">
    <property type="protein sequence ID" value="ASM76390.1"/>
    <property type="molecule type" value="Genomic_DNA"/>
</dbReference>
<reference evidence="1 2" key="1">
    <citation type="submission" date="2017-07" db="EMBL/GenBank/DDBJ databases">
        <title>Complete Genome Sequence of the cosmetic ferment Vitreoscilla filiformis (ATCC15551).</title>
        <authorList>
            <person name="Contreras S."/>
            <person name="Sagory-Zalkind P."/>
            <person name="Blanquart H."/>
            <person name="Iltis A."/>
            <person name="Morand S.C."/>
        </authorList>
    </citation>
    <scope>NUCLEOTIDE SEQUENCE [LARGE SCALE GENOMIC DNA]</scope>
    <source>
        <strain evidence="1 2">ATCC 15551</strain>
    </source>
</reference>
<accession>A0A221KC16</accession>
<dbReference type="Proteomes" id="UP000199729">
    <property type="component" value="Chromosome"/>
</dbReference>
<dbReference type="KEGG" id="vff:VITFI_CDS0611"/>
<dbReference type="InterPro" id="IPR027417">
    <property type="entry name" value="P-loop_NTPase"/>
</dbReference>
<dbReference type="Gene3D" id="3.40.50.300">
    <property type="entry name" value="P-loop containing nucleotide triphosphate hydrolases"/>
    <property type="match status" value="1"/>
</dbReference>
<name>A0A221KC16_VITFI</name>
<dbReference type="PIRSF" id="PIRSF007056">
    <property type="entry name" value="UCP007056"/>
    <property type="match status" value="1"/>
</dbReference>
<organism evidence="1 2">
    <name type="scientific">Vitreoscilla filiformis</name>
    <dbReference type="NCBI Taxonomy" id="63"/>
    <lineage>
        <taxon>Bacteria</taxon>
        <taxon>Pseudomonadati</taxon>
        <taxon>Pseudomonadota</taxon>
        <taxon>Betaproteobacteria</taxon>
        <taxon>Neisseriales</taxon>
        <taxon>Neisseriaceae</taxon>
        <taxon>Vitreoscilla</taxon>
    </lineage>
</organism>
<sequence>MMAAPASALAPRADTTRYVEWDELPDTVKSIPQGFNPLADGVLMRHQAEWVSIDAPIKVCPKGRRTGITFSEALADTLIAASRRSAGGQNIYYIGDTKEKGLEFVGYVAHLARVIAEAQGTGCSRIEEFIFKDQQPDGSTKDITAYRIRFASGFAVVALSAKPASIRGLQGIVVIDEAAFHAKVAAVLEAATALLIWGGKIRVISSHNGKKNPFNQLVRDIEMGQYGPDAKVYTATFDDAVRNGLYERVCLMTRQQPTDEGKKKWYTQIRQLYGPRKAAMREELDAIPRDGAGASIPGVWIDRAMREPRTVLRLTLDDDFVRLPDQVRRDYAKSWIKQHLLPELAKLDKSQQHVFGQDYARHRNFTEFTPMALTQQLKRVVPFVVELHNVPSRQQEQVLWALIDGLPRFAGGSMDATGPGQQMAEYTADRYGHQMIHQITLNVGWYAAWMPKLVQRFEDDHIDLPRDATLEADLRCVEDVDGVPRVPDANTRDLKDPELFRHGDFAISLALAEHAALNLCAEFAFESGGARSDPNDMGAFIHG</sequence>